<dbReference type="EMBL" id="BLWD01000001">
    <property type="protein sequence ID" value="GFN03650.1"/>
    <property type="molecule type" value="Genomic_DNA"/>
</dbReference>
<proteinExistence type="predicted"/>
<protein>
    <submittedName>
        <fullName evidence="2">Uncharacterized protein</fullName>
    </submittedName>
</protein>
<evidence type="ECO:0000313" key="3">
    <source>
        <dbReference type="Proteomes" id="UP000498740"/>
    </source>
</evidence>
<sequence>MEAFLVVRVDVELARRLRGPGRVGEAECAVAGGVQDGPVGQHGEGHGLAQFGRAQGQLDLLVVGCGDVGRDAWGAGIGIGGRGGDGGDGQGGGQQCGERGDVSGPPRGCG</sequence>
<evidence type="ECO:0000313" key="2">
    <source>
        <dbReference type="EMBL" id="GFN03650.1"/>
    </source>
</evidence>
<dbReference type="AlphaFoldDB" id="A0A7J0CMC1"/>
<name>A0A7J0CMC1_STRMI</name>
<feature type="region of interest" description="Disordered" evidence="1">
    <location>
        <begin position="77"/>
        <end position="110"/>
    </location>
</feature>
<gene>
    <name evidence="2" type="ORF">Smic_22060</name>
</gene>
<evidence type="ECO:0000256" key="1">
    <source>
        <dbReference type="SAM" id="MobiDB-lite"/>
    </source>
</evidence>
<accession>A0A7J0CMC1</accession>
<reference evidence="2 3" key="1">
    <citation type="submission" date="2020-05" db="EMBL/GenBank/DDBJ databases">
        <title>Whole genome shotgun sequence of Streptomyces microflavus NBRC 13062.</title>
        <authorList>
            <person name="Komaki H."/>
            <person name="Tamura T."/>
        </authorList>
    </citation>
    <scope>NUCLEOTIDE SEQUENCE [LARGE SCALE GENOMIC DNA]</scope>
    <source>
        <strain evidence="2 3">NBRC 13062</strain>
    </source>
</reference>
<dbReference type="Proteomes" id="UP000498740">
    <property type="component" value="Unassembled WGS sequence"/>
</dbReference>
<organism evidence="2 3">
    <name type="scientific">Streptomyces microflavus</name>
    <name type="common">Streptomyces lipmanii</name>
    <dbReference type="NCBI Taxonomy" id="1919"/>
    <lineage>
        <taxon>Bacteria</taxon>
        <taxon>Bacillati</taxon>
        <taxon>Actinomycetota</taxon>
        <taxon>Actinomycetes</taxon>
        <taxon>Kitasatosporales</taxon>
        <taxon>Streptomycetaceae</taxon>
        <taxon>Streptomyces</taxon>
    </lineage>
</organism>
<feature type="compositionally biased region" description="Gly residues" evidence="1">
    <location>
        <begin position="77"/>
        <end position="95"/>
    </location>
</feature>
<comment type="caution">
    <text evidence="2">The sequence shown here is derived from an EMBL/GenBank/DDBJ whole genome shotgun (WGS) entry which is preliminary data.</text>
</comment>